<dbReference type="InterPro" id="IPR039420">
    <property type="entry name" value="WalR-like"/>
</dbReference>
<dbReference type="CDD" id="cd06170">
    <property type="entry name" value="LuxR_C_like"/>
    <property type="match status" value="1"/>
</dbReference>
<dbReference type="PROSITE" id="PS50043">
    <property type="entry name" value="HTH_LUXR_2"/>
    <property type="match status" value="1"/>
</dbReference>
<evidence type="ECO:0000313" key="4">
    <source>
        <dbReference type="Proteomes" id="UP000437709"/>
    </source>
</evidence>
<dbReference type="GO" id="GO:0006355">
    <property type="term" value="P:regulation of DNA-templated transcription"/>
    <property type="evidence" value="ECO:0007669"/>
    <property type="project" value="InterPro"/>
</dbReference>
<feature type="domain" description="HTH luxR-type" evidence="2">
    <location>
        <begin position="480"/>
        <end position="545"/>
    </location>
</feature>
<dbReference type="Gene3D" id="1.10.10.10">
    <property type="entry name" value="Winged helix-like DNA-binding domain superfamily/Winged helix DNA-binding domain"/>
    <property type="match status" value="1"/>
</dbReference>
<dbReference type="InterPro" id="IPR000792">
    <property type="entry name" value="Tscrpt_reg_LuxR_C"/>
</dbReference>
<dbReference type="SUPFAM" id="SSF46894">
    <property type="entry name" value="C-terminal effector domain of the bipartite response regulators"/>
    <property type="match status" value="1"/>
</dbReference>
<accession>A0A6N7ELZ3</accession>
<dbReference type="RefSeq" id="WP_152195293.1">
    <property type="nucleotide sequence ID" value="NZ_VUKD01000003.1"/>
</dbReference>
<dbReference type="SMART" id="SM00421">
    <property type="entry name" value="HTH_LUXR"/>
    <property type="match status" value="1"/>
</dbReference>
<dbReference type="Pfam" id="PF00196">
    <property type="entry name" value="GerE"/>
    <property type="match status" value="1"/>
</dbReference>
<keyword evidence="1" id="KW-0238">DNA-binding</keyword>
<dbReference type="InterPro" id="IPR011990">
    <property type="entry name" value="TPR-like_helical_dom_sf"/>
</dbReference>
<dbReference type="PROSITE" id="PS00622">
    <property type="entry name" value="HTH_LUXR_1"/>
    <property type="match status" value="1"/>
</dbReference>
<reference evidence="3 4" key="1">
    <citation type="submission" date="2019-10" db="EMBL/GenBank/DDBJ databases">
        <title>Georgenia wutianyii sp. nov. and Georgenia yuyongxinii sp. nov. isolated from plateau pika (Ochotona curzoniae) in the Qinghai-Tibet plateau of China.</title>
        <authorList>
            <person name="Tian Z."/>
        </authorList>
    </citation>
    <scope>NUCLEOTIDE SEQUENCE [LARGE SCALE GENOMIC DNA]</scope>
    <source>
        <strain evidence="3 4">JCM 19765</strain>
    </source>
</reference>
<proteinExistence type="predicted"/>
<protein>
    <recommendedName>
        <fullName evidence="2">HTH luxR-type domain-containing protein</fullName>
    </recommendedName>
</protein>
<keyword evidence="4" id="KW-1185">Reference proteome</keyword>
<dbReference type="Gene3D" id="1.25.40.10">
    <property type="entry name" value="Tetratricopeptide repeat domain"/>
    <property type="match status" value="1"/>
</dbReference>
<dbReference type="OrthoDB" id="27092at2"/>
<gene>
    <name evidence="3" type="ORF">GB881_15695</name>
</gene>
<dbReference type="AlphaFoldDB" id="A0A6N7ELZ3"/>
<dbReference type="InterPro" id="IPR016032">
    <property type="entry name" value="Sig_transdc_resp-reg_C-effctor"/>
</dbReference>
<dbReference type="EMBL" id="WHPC01000082">
    <property type="protein sequence ID" value="MPV38461.1"/>
    <property type="molecule type" value="Genomic_DNA"/>
</dbReference>
<organism evidence="3 4">
    <name type="scientific">Georgenia subflava</name>
    <dbReference type="NCBI Taxonomy" id="1622177"/>
    <lineage>
        <taxon>Bacteria</taxon>
        <taxon>Bacillati</taxon>
        <taxon>Actinomycetota</taxon>
        <taxon>Actinomycetes</taxon>
        <taxon>Micrococcales</taxon>
        <taxon>Bogoriellaceae</taxon>
        <taxon>Georgenia</taxon>
    </lineage>
</organism>
<dbReference type="InterPro" id="IPR036388">
    <property type="entry name" value="WH-like_DNA-bd_sf"/>
</dbReference>
<dbReference type="Proteomes" id="UP000437709">
    <property type="component" value="Unassembled WGS sequence"/>
</dbReference>
<dbReference type="GO" id="GO:0003677">
    <property type="term" value="F:DNA binding"/>
    <property type="evidence" value="ECO:0007669"/>
    <property type="project" value="UniProtKB-KW"/>
</dbReference>
<comment type="caution">
    <text evidence="3">The sequence shown here is derived from an EMBL/GenBank/DDBJ whole genome shotgun (WGS) entry which is preliminary data.</text>
</comment>
<evidence type="ECO:0000313" key="3">
    <source>
        <dbReference type="EMBL" id="MPV38461.1"/>
    </source>
</evidence>
<dbReference type="PRINTS" id="PR00038">
    <property type="entry name" value="HTHLUXR"/>
</dbReference>
<evidence type="ECO:0000256" key="1">
    <source>
        <dbReference type="ARBA" id="ARBA00023125"/>
    </source>
</evidence>
<sequence length="547" mass="57731">MSVVEKRDRGREAFARRRWADAYSELAAVAQDARTGPEDLDLLATSALLLGRDEEAVDLIARAYQGFIAVGDGDRAARSAFWAGLTMFESGNPAQAAGWFARVQRLVDDGVGGSAAAGYLEVARARGDMVAGRTVEAMTAATAALAHGERAGDQDLAALGKMALGATQVMQGERSAGLAVLDEVMVAVTSGEVSSMPAGIIYCGVLGVCAAALDVGRAREWTEALTRWCESQPDLVPFRGECLAHRSLVMRHRGAWQDCMAEAGRALERLTGLGAARVAGAAWYQQAEVLRLRGETAAAETAYRTAADYGVDPQPGLALLRLAQGAVDDAAASIRRACDEPGDLASQSATLAAAVEILLTAGDAEGARTAAQTLAQVARTAGAPVLTALAGQARGAVLLAAGEPRPALESLRAAWAAWQRLDDPYEVARTRVLLAQACRALDDRDGARLELDAARRTFRRLGADPDLVRVDQELALVTPDADAPGGLTPREVEVLRLVATGRTNRAVAAQLFLSEKTVARHLSNIFTKLDLTSRSAVTAYAYEHHLV</sequence>
<name>A0A6N7ELZ3_9MICO</name>
<dbReference type="PANTHER" id="PTHR43214">
    <property type="entry name" value="TWO-COMPONENT RESPONSE REGULATOR"/>
    <property type="match status" value="1"/>
</dbReference>
<dbReference type="SUPFAM" id="SSF48452">
    <property type="entry name" value="TPR-like"/>
    <property type="match status" value="2"/>
</dbReference>
<evidence type="ECO:0000259" key="2">
    <source>
        <dbReference type="PROSITE" id="PS50043"/>
    </source>
</evidence>